<organism evidence="2 3">
    <name type="scientific">Dreissena polymorpha</name>
    <name type="common">Zebra mussel</name>
    <name type="synonym">Mytilus polymorpha</name>
    <dbReference type="NCBI Taxonomy" id="45954"/>
    <lineage>
        <taxon>Eukaryota</taxon>
        <taxon>Metazoa</taxon>
        <taxon>Spiralia</taxon>
        <taxon>Lophotrochozoa</taxon>
        <taxon>Mollusca</taxon>
        <taxon>Bivalvia</taxon>
        <taxon>Autobranchia</taxon>
        <taxon>Heteroconchia</taxon>
        <taxon>Euheterodonta</taxon>
        <taxon>Imparidentia</taxon>
        <taxon>Neoheterodontei</taxon>
        <taxon>Myida</taxon>
        <taxon>Dreissenoidea</taxon>
        <taxon>Dreissenidae</taxon>
        <taxon>Dreissena</taxon>
    </lineage>
</organism>
<evidence type="ECO:0000313" key="3">
    <source>
        <dbReference type="Proteomes" id="UP000828390"/>
    </source>
</evidence>
<evidence type="ECO:0000256" key="1">
    <source>
        <dbReference type="SAM" id="SignalP"/>
    </source>
</evidence>
<reference evidence="2" key="1">
    <citation type="journal article" date="2019" name="bioRxiv">
        <title>The Genome of the Zebra Mussel, Dreissena polymorpha: A Resource for Invasive Species Research.</title>
        <authorList>
            <person name="McCartney M.A."/>
            <person name="Auch B."/>
            <person name="Kono T."/>
            <person name="Mallez S."/>
            <person name="Zhang Y."/>
            <person name="Obille A."/>
            <person name="Becker A."/>
            <person name="Abrahante J.E."/>
            <person name="Garbe J."/>
            <person name="Badalamenti J.P."/>
            <person name="Herman A."/>
            <person name="Mangelson H."/>
            <person name="Liachko I."/>
            <person name="Sullivan S."/>
            <person name="Sone E.D."/>
            <person name="Koren S."/>
            <person name="Silverstein K.A.T."/>
            <person name="Beckman K.B."/>
            <person name="Gohl D.M."/>
        </authorList>
    </citation>
    <scope>NUCLEOTIDE SEQUENCE</scope>
    <source>
        <strain evidence="2">Duluth1</strain>
        <tissue evidence="2">Whole animal</tissue>
    </source>
</reference>
<accession>A0A9D4FEQ7</accession>
<dbReference type="EMBL" id="JAIWYP010000007">
    <property type="protein sequence ID" value="KAH3797679.1"/>
    <property type="molecule type" value="Genomic_DNA"/>
</dbReference>
<dbReference type="Proteomes" id="UP000828390">
    <property type="component" value="Unassembled WGS sequence"/>
</dbReference>
<keyword evidence="1" id="KW-0732">Signal</keyword>
<keyword evidence="3" id="KW-1185">Reference proteome</keyword>
<sequence>MLLIFFAFSMCLNCSYTSVTMSFFRVVTGFAAGSCRLYTRLEMMMSWNLTSLNWPSCRTRDW</sequence>
<proteinExistence type="predicted"/>
<dbReference type="AlphaFoldDB" id="A0A9D4FEQ7"/>
<feature type="signal peptide" evidence="1">
    <location>
        <begin position="1"/>
        <end position="17"/>
    </location>
</feature>
<protein>
    <recommendedName>
        <fullName evidence="4">Secreted protein</fullName>
    </recommendedName>
</protein>
<gene>
    <name evidence="2" type="ORF">DPMN_151264</name>
</gene>
<evidence type="ECO:0000313" key="2">
    <source>
        <dbReference type="EMBL" id="KAH3797679.1"/>
    </source>
</evidence>
<evidence type="ECO:0008006" key="4">
    <source>
        <dbReference type="Google" id="ProtNLM"/>
    </source>
</evidence>
<name>A0A9D4FEQ7_DREPO</name>
<reference evidence="2" key="2">
    <citation type="submission" date="2020-11" db="EMBL/GenBank/DDBJ databases">
        <authorList>
            <person name="McCartney M.A."/>
            <person name="Auch B."/>
            <person name="Kono T."/>
            <person name="Mallez S."/>
            <person name="Becker A."/>
            <person name="Gohl D.M."/>
            <person name="Silverstein K.A.T."/>
            <person name="Koren S."/>
            <person name="Bechman K.B."/>
            <person name="Herman A."/>
            <person name="Abrahante J.E."/>
            <person name="Garbe J."/>
        </authorList>
    </citation>
    <scope>NUCLEOTIDE SEQUENCE</scope>
    <source>
        <strain evidence="2">Duluth1</strain>
        <tissue evidence="2">Whole animal</tissue>
    </source>
</reference>
<comment type="caution">
    <text evidence="2">The sequence shown here is derived from an EMBL/GenBank/DDBJ whole genome shotgun (WGS) entry which is preliminary data.</text>
</comment>
<feature type="chain" id="PRO_5039371527" description="Secreted protein" evidence="1">
    <location>
        <begin position="18"/>
        <end position="62"/>
    </location>
</feature>